<dbReference type="EMBL" id="CP001056">
    <property type="protein sequence ID" value="ACD23825.1"/>
    <property type="molecule type" value="Genomic_DNA"/>
</dbReference>
<accession>U4PKW8</accession>
<dbReference type="AlphaFoldDB" id="B2TMY0"/>
<protein>
    <submittedName>
        <fullName evidence="1">Uncharacterized protein</fullName>
    </submittedName>
</protein>
<accession>B2TMY0</accession>
<reference evidence="1" key="1">
    <citation type="submission" date="2009-06" db="EMBL/GenBank/DDBJ databases">
        <authorList>
            <consortium name="US DOE Joint Genome Institute (JGI-PGF)"/>
            <person name="Lucas S."/>
            <person name="Copeland A."/>
            <person name="Lapidus A."/>
            <person name="Glavina del Rio T."/>
            <person name="Dalin E."/>
            <person name="Tice H."/>
            <person name="Bruce D."/>
            <person name="Goodwin L."/>
            <person name="Pitluck S."/>
            <person name="Kyrpides N."/>
            <person name="Mavromatis K."/>
            <person name="Ivanova N."/>
            <person name="Saunders E."/>
            <person name="Brettin T."/>
            <person name="Detter J.C."/>
            <person name="Han C."/>
            <person name="Larimer F."/>
            <person name="Land M."/>
            <person name="Hauser L."/>
            <person name="Markowitz V."/>
            <person name="Cheng J.-F."/>
            <person name="Hugenholtz P."/>
            <person name="Woyke T."/>
            <person name="Wu D."/>
            <person name="Gronow S."/>
            <person name="Klenk H.-P."/>
            <person name="Eisen J.A."/>
        </authorList>
    </citation>
    <scope>NUCLEOTIDE SEQUENCE</scope>
    <source>
        <strain evidence="1">Eklund 17B</strain>
    </source>
</reference>
<proteinExistence type="predicted"/>
<evidence type="ECO:0000313" key="1">
    <source>
        <dbReference type="EMBL" id="ACD23825.1"/>
    </source>
</evidence>
<dbReference type="PATRIC" id="fig|935198.13.peg.1880"/>
<sequence>MSPKELAEKTIRDIAARRERADREFYAYQKESGVRRKKSSNVRYGGYRW</sequence>
<gene>
    <name evidence="1" type="ordered locus">CLL_A1930</name>
</gene>
<name>B2TMY0_CLOBB</name>
<organism evidence="1">
    <name type="scientific">Clostridium botulinum (strain Eklund 17B / Type B)</name>
    <dbReference type="NCBI Taxonomy" id="935198"/>
    <lineage>
        <taxon>Bacteria</taxon>
        <taxon>Bacillati</taxon>
        <taxon>Bacillota</taxon>
        <taxon>Clostridia</taxon>
        <taxon>Eubacteriales</taxon>
        <taxon>Clostridiaceae</taxon>
        <taxon>Clostridium</taxon>
    </lineage>
</organism>
<dbReference type="KEGG" id="cbk:CLL_A1930"/>
<reference evidence="1" key="2">
    <citation type="submission" date="2009-08" db="EMBL/GenBank/DDBJ databases">
        <authorList>
            <person name="Shrivastava S."/>
            <person name="Brinkac L.M."/>
            <person name="Dodson R.J."/>
            <person name="Harkins D.M."/>
            <person name="Durkin A.S."/>
            <person name="Sutton G."/>
        </authorList>
    </citation>
    <scope>NUCLEOTIDE SEQUENCE</scope>
    <source>
        <strain evidence="1">Eklund 17B</strain>
    </source>
</reference>
<dbReference type="HOGENOM" id="CLU_211409_0_0_9"/>